<keyword evidence="1" id="KW-1133">Transmembrane helix</keyword>
<keyword evidence="1" id="KW-0812">Transmembrane</keyword>
<comment type="caution">
    <text evidence="2">The sequence shown here is derived from an EMBL/GenBank/DDBJ whole genome shotgun (WGS) entry which is preliminary data.</text>
</comment>
<protein>
    <submittedName>
        <fullName evidence="2">Unnamed protein product</fullName>
    </submittedName>
</protein>
<organism evidence="2 3">
    <name type="scientific">Ambrosiozyma monospora</name>
    <name type="common">Yeast</name>
    <name type="synonym">Endomycopsis monosporus</name>
    <dbReference type="NCBI Taxonomy" id="43982"/>
    <lineage>
        <taxon>Eukaryota</taxon>
        <taxon>Fungi</taxon>
        <taxon>Dikarya</taxon>
        <taxon>Ascomycota</taxon>
        <taxon>Saccharomycotina</taxon>
        <taxon>Pichiomycetes</taxon>
        <taxon>Pichiales</taxon>
        <taxon>Pichiaceae</taxon>
        <taxon>Ambrosiozyma</taxon>
    </lineage>
</organism>
<evidence type="ECO:0000313" key="2">
    <source>
        <dbReference type="EMBL" id="GMG20515.1"/>
    </source>
</evidence>
<gene>
    <name evidence="2" type="ORF">Amon01_000128800</name>
</gene>
<sequence length="307" mass="34461">MSKFLTTSNRVITLLLLAGATLLLLFVTFSGAVNHYPFNQFYWLQVDTNSINKEITKYTMWGICNPTDWNSHKNGNCGNLAPAFPLSPMDNFQNSTSLPTDFVSNRDTYYYLSRFGFVFLLIALVFSGVSFICALFQCCWFAMKQVLSFFVTIATVFSMAGVAMQTAVVVMARNTFHKHFHTKLGASMMGCVWAATVCLMLVFFLSCCSLTHKAYNIHKEHASAAFEQQRQLEMARLEEPPMAETNNQVSGGFHFFGRGKKDASHADIPQQDAVGAPMDEPIAPANETGIRFFKIKRHDKNVDQESI</sequence>
<dbReference type="Pfam" id="PF06687">
    <property type="entry name" value="SUR7"/>
    <property type="match status" value="1"/>
</dbReference>
<dbReference type="AlphaFoldDB" id="A0A9W6YUP7"/>
<proteinExistence type="predicted"/>
<dbReference type="InterPro" id="IPR009571">
    <property type="entry name" value="SUR7/Rim9-like_fungi"/>
</dbReference>
<keyword evidence="3" id="KW-1185">Reference proteome</keyword>
<dbReference type="GO" id="GO:0030866">
    <property type="term" value="P:cortical actin cytoskeleton organization"/>
    <property type="evidence" value="ECO:0007669"/>
    <property type="project" value="TreeGrafter"/>
</dbReference>
<dbReference type="OrthoDB" id="5419460at2759"/>
<dbReference type="PANTHER" id="PTHR36414">
    <property type="entry name" value="PROTEIN SUR7"/>
    <property type="match status" value="1"/>
</dbReference>
<dbReference type="GO" id="GO:0006897">
    <property type="term" value="P:endocytosis"/>
    <property type="evidence" value="ECO:0007669"/>
    <property type="project" value="TreeGrafter"/>
</dbReference>
<name>A0A9W6YUP7_AMBMO</name>
<dbReference type="Proteomes" id="UP001165063">
    <property type="component" value="Unassembled WGS sequence"/>
</dbReference>
<accession>A0A9W6YUP7</accession>
<evidence type="ECO:0000313" key="3">
    <source>
        <dbReference type="Proteomes" id="UP001165063"/>
    </source>
</evidence>
<dbReference type="EMBL" id="BSXU01000388">
    <property type="protein sequence ID" value="GMG20515.1"/>
    <property type="molecule type" value="Genomic_DNA"/>
</dbReference>
<dbReference type="GO" id="GO:0045121">
    <property type="term" value="C:membrane raft"/>
    <property type="evidence" value="ECO:0007669"/>
    <property type="project" value="TreeGrafter"/>
</dbReference>
<dbReference type="PANTHER" id="PTHR36414:SF1">
    <property type="entry name" value="PROTEIN SUR7"/>
    <property type="match status" value="1"/>
</dbReference>
<dbReference type="GO" id="GO:0005938">
    <property type="term" value="C:cell cortex"/>
    <property type="evidence" value="ECO:0007669"/>
    <property type="project" value="TreeGrafter"/>
</dbReference>
<keyword evidence="1" id="KW-0472">Membrane</keyword>
<dbReference type="GO" id="GO:0031505">
    <property type="term" value="P:fungal-type cell wall organization"/>
    <property type="evidence" value="ECO:0007669"/>
    <property type="project" value="TreeGrafter"/>
</dbReference>
<feature type="transmembrane region" description="Helical" evidence="1">
    <location>
        <begin position="12"/>
        <end position="33"/>
    </location>
</feature>
<dbReference type="Gene3D" id="1.20.140.150">
    <property type="match status" value="1"/>
</dbReference>
<feature type="transmembrane region" description="Helical" evidence="1">
    <location>
        <begin position="115"/>
        <end position="143"/>
    </location>
</feature>
<evidence type="ECO:0000256" key="1">
    <source>
        <dbReference type="SAM" id="Phobius"/>
    </source>
</evidence>
<dbReference type="GO" id="GO:0005886">
    <property type="term" value="C:plasma membrane"/>
    <property type="evidence" value="ECO:0007669"/>
    <property type="project" value="InterPro"/>
</dbReference>
<feature type="transmembrane region" description="Helical" evidence="1">
    <location>
        <begin position="184"/>
        <end position="205"/>
    </location>
</feature>
<dbReference type="GO" id="GO:0032185">
    <property type="term" value="P:septin cytoskeleton organization"/>
    <property type="evidence" value="ECO:0007669"/>
    <property type="project" value="TreeGrafter"/>
</dbReference>
<reference evidence="2" key="1">
    <citation type="submission" date="2023-04" db="EMBL/GenBank/DDBJ databases">
        <title>Ambrosiozyma monospora NBRC 1965.</title>
        <authorList>
            <person name="Ichikawa N."/>
            <person name="Sato H."/>
            <person name="Tonouchi N."/>
        </authorList>
    </citation>
    <scope>NUCLEOTIDE SEQUENCE</scope>
    <source>
        <strain evidence="2">NBRC 1965</strain>
    </source>
</reference>
<feature type="transmembrane region" description="Helical" evidence="1">
    <location>
        <begin position="149"/>
        <end position="172"/>
    </location>
</feature>